<organism evidence="8 9">
    <name type="scientific">Roseibium album</name>
    <dbReference type="NCBI Taxonomy" id="311410"/>
    <lineage>
        <taxon>Bacteria</taxon>
        <taxon>Pseudomonadati</taxon>
        <taxon>Pseudomonadota</taxon>
        <taxon>Alphaproteobacteria</taxon>
        <taxon>Hyphomicrobiales</taxon>
        <taxon>Stappiaceae</taxon>
        <taxon>Roseibium</taxon>
    </lineage>
</organism>
<feature type="transmembrane region" description="Helical" evidence="6">
    <location>
        <begin position="374"/>
        <end position="398"/>
    </location>
</feature>
<feature type="transmembrane region" description="Helical" evidence="6">
    <location>
        <begin position="309"/>
        <end position="334"/>
    </location>
</feature>
<protein>
    <submittedName>
        <fullName evidence="8">Bacillibactin exporter</fullName>
    </submittedName>
</protein>
<dbReference type="RefSeq" id="WP_208992786.1">
    <property type="nucleotide sequence ID" value="NZ_CANKXR010000003.1"/>
</dbReference>
<feature type="transmembrane region" description="Helical" evidence="6">
    <location>
        <begin position="55"/>
        <end position="78"/>
    </location>
</feature>
<dbReference type="GeneID" id="97671930"/>
<dbReference type="InterPro" id="IPR036259">
    <property type="entry name" value="MFS_trans_sf"/>
</dbReference>
<evidence type="ECO:0000313" key="8">
    <source>
        <dbReference type="EMBL" id="CTQ76090.1"/>
    </source>
</evidence>
<feature type="transmembrane region" description="Helical" evidence="6">
    <location>
        <begin position="259"/>
        <end position="276"/>
    </location>
</feature>
<evidence type="ECO:0000256" key="5">
    <source>
        <dbReference type="ARBA" id="ARBA00023136"/>
    </source>
</evidence>
<dbReference type="STRING" id="311410.LA5095_04057"/>
<keyword evidence="9" id="KW-1185">Reference proteome</keyword>
<feature type="transmembrane region" description="Helical" evidence="6">
    <location>
        <begin position="346"/>
        <end position="368"/>
    </location>
</feature>
<dbReference type="AlphaFoldDB" id="A0A0M7AT64"/>
<feature type="transmembrane region" description="Helical" evidence="6">
    <location>
        <begin position="144"/>
        <end position="167"/>
    </location>
</feature>
<feature type="transmembrane region" description="Helical" evidence="6">
    <location>
        <begin position="283"/>
        <end position="303"/>
    </location>
</feature>
<dbReference type="Proteomes" id="UP000049983">
    <property type="component" value="Unassembled WGS sequence"/>
</dbReference>
<reference evidence="9" key="1">
    <citation type="submission" date="2015-07" db="EMBL/GenBank/DDBJ databases">
        <authorList>
            <person name="Rodrigo-Torres Lidia"/>
            <person name="Arahal R.David."/>
        </authorList>
    </citation>
    <scope>NUCLEOTIDE SEQUENCE [LARGE SCALE GENOMIC DNA]</scope>
    <source>
        <strain evidence="9">CECT 5096</strain>
    </source>
</reference>
<gene>
    <name evidence="8" type="primary">ymfD</name>
    <name evidence="8" type="ORF">LA5096_04646</name>
</gene>
<evidence type="ECO:0000259" key="7">
    <source>
        <dbReference type="PROSITE" id="PS50850"/>
    </source>
</evidence>
<feature type="transmembrane region" description="Helical" evidence="6">
    <location>
        <begin position="85"/>
        <end position="104"/>
    </location>
</feature>
<dbReference type="EMBL" id="CXWC01000012">
    <property type="protein sequence ID" value="CTQ76090.1"/>
    <property type="molecule type" value="Genomic_DNA"/>
</dbReference>
<dbReference type="InterPro" id="IPR011701">
    <property type="entry name" value="MFS"/>
</dbReference>
<feature type="transmembrane region" description="Helical" evidence="6">
    <location>
        <begin position="110"/>
        <end position="132"/>
    </location>
</feature>
<dbReference type="SUPFAM" id="SSF103473">
    <property type="entry name" value="MFS general substrate transporter"/>
    <property type="match status" value="1"/>
</dbReference>
<dbReference type="GO" id="GO:0005886">
    <property type="term" value="C:plasma membrane"/>
    <property type="evidence" value="ECO:0007669"/>
    <property type="project" value="UniProtKB-SubCell"/>
</dbReference>
<evidence type="ECO:0000256" key="1">
    <source>
        <dbReference type="ARBA" id="ARBA00004651"/>
    </source>
</evidence>
<sequence>MSDDRLFKQRPLWMDAVAVALLMTATFKIMANATISPALPALEASFADVPGADYLVRFLVSAPSLTVVLVAPIAGLIADRHGRGPLLIAGVTLFAIAGSAGAYLPDLNSILVSRLLLGVAVAMTMTAQVSLVGDLFTGERRSSFLGWQTATVNFSGFIFIGFAGYLAGLSPRLPFLIYAIPILLLPLLVSIGHREKHAGEGVEGVPASSTGVTPNQRWVIQALMVAALAMTTVSLFFLMPSQLPFYLDRSGFESASATAVALGTLTLVGGCVALIFKRVCSRLGLALTLSVGYLVMGGGFVALAVEATWVFILAGAALIGAGYAFVQPGFLLLALKVAPPERRGTVSGFVTTGMFLGQVISPIVMTPFLQIEGFGVVFFGIALVLMLLAVLSLLPAFLRLEKKSGAT</sequence>
<dbReference type="PROSITE" id="PS50850">
    <property type="entry name" value="MFS"/>
    <property type="match status" value="1"/>
</dbReference>
<evidence type="ECO:0000256" key="3">
    <source>
        <dbReference type="ARBA" id="ARBA00022692"/>
    </source>
</evidence>
<feature type="transmembrane region" description="Helical" evidence="6">
    <location>
        <begin position="218"/>
        <end position="239"/>
    </location>
</feature>
<feature type="transmembrane region" description="Helical" evidence="6">
    <location>
        <begin position="12"/>
        <end position="35"/>
    </location>
</feature>
<keyword evidence="5 6" id="KW-0472">Membrane</keyword>
<dbReference type="Pfam" id="PF07690">
    <property type="entry name" value="MFS_1"/>
    <property type="match status" value="1"/>
</dbReference>
<keyword evidence="2" id="KW-1003">Cell membrane</keyword>
<evidence type="ECO:0000313" key="9">
    <source>
        <dbReference type="Proteomes" id="UP000049983"/>
    </source>
</evidence>
<dbReference type="PANTHER" id="PTHR43124:SF3">
    <property type="entry name" value="CHLORAMPHENICOL EFFLUX PUMP RV0191"/>
    <property type="match status" value="1"/>
</dbReference>
<evidence type="ECO:0000256" key="4">
    <source>
        <dbReference type="ARBA" id="ARBA00022989"/>
    </source>
</evidence>
<feature type="domain" description="Major facilitator superfamily (MFS) profile" evidence="7">
    <location>
        <begin position="17"/>
        <end position="404"/>
    </location>
</feature>
<evidence type="ECO:0000256" key="6">
    <source>
        <dbReference type="SAM" id="Phobius"/>
    </source>
</evidence>
<dbReference type="InterPro" id="IPR020846">
    <property type="entry name" value="MFS_dom"/>
</dbReference>
<dbReference type="CDD" id="cd17473">
    <property type="entry name" value="MFS_arabinose_efflux_permease_like"/>
    <property type="match status" value="1"/>
</dbReference>
<dbReference type="GO" id="GO:0022857">
    <property type="term" value="F:transmembrane transporter activity"/>
    <property type="evidence" value="ECO:0007669"/>
    <property type="project" value="InterPro"/>
</dbReference>
<comment type="subcellular location">
    <subcellularLocation>
        <location evidence="1">Cell membrane</location>
        <topology evidence="1">Multi-pass membrane protein</topology>
    </subcellularLocation>
</comment>
<keyword evidence="4 6" id="KW-1133">Transmembrane helix</keyword>
<accession>A0A0M7AT64</accession>
<keyword evidence="3 6" id="KW-0812">Transmembrane</keyword>
<dbReference type="InterPro" id="IPR050189">
    <property type="entry name" value="MFS_Efflux_Transporters"/>
</dbReference>
<dbReference type="PANTHER" id="PTHR43124">
    <property type="entry name" value="PURINE EFFLUX PUMP PBUE"/>
    <property type="match status" value="1"/>
</dbReference>
<evidence type="ECO:0000256" key="2">
    <source>
        <dbReference type="ARBA" id="ARBA00022475"/>
    </source>
</evidence>
<feature type="transmembrane region" description="Helical" evidence="6">
    <location>
        <begin position="173"/>
        <end position="191"/>
    </location>
</feature>
<proteinExistence type="predicted"/>
<dbReference type="Gene3D" id="1.20.1250.20">
    <property type="entry name" value="MFS general substrate transporter like domains"/>
    <property type="match status" value="1"/>
</dbReference>
<name>A0A0M7AT64_9HYPH</name>